<dbReference type="InterPro" id="IPR025973">
    <property type="entry name" value="Cys_rich_VLP_dom"/>
</dbReference>
<dbReference type="EMBL" id="JAJEQC010000009">
    <property type="protein sequence ID" value="MCC2137303.1"/>
    <property type="molecule type" value="Genomic_DNA"/>
</dbReference>
<name>A0AAE3AMI0_9FIRM</name>
<reference evidence="2" key="1">
    <citation type="submission" date="2021-10" db="EMBL/GenBank/DDBJ databases">
        <title>Anaerobic single-cell dispensing facilitates the cultivation of human gut bacteria.</title>
        <authorList>
            <person name="Afrizal A."/>
        </authorList>
    </citation>
    <scope>NUCLEOTIDE SEQUENCE</scope>
    <source>
        <strain evidence="2">CLA-AA-H250</strain>
    </source>
</reference>
<accession>A0AAE3AMI0</accession>
<dbReference type="Pfam" id="PF14194">
    <property type="entry name" value="Cys_rich_VLP"/>
    <property type="match status" value="1"/>
</dbReference>
<dbReference type="RefSeq" id="WP_308449548.1">
    <property type="nucleotide sequence ID" value="NZ_JAJEQC010000009.1"/>
</dbReference>
<dbReference type="AlphaFoldDB" id="A0AAE3AMI0"/>
<evidence type="ECO:0000259" key="1">
    <source>
        <dbReference type="Pfam" id="PF14194"/>
    </source>
</evidence>
<evidence type="ECO:0000313" key="3">
    <source>
        <dbReference type="Proteomes" id="UP001199424"/>
    </source>
</evidence>
<dbReference type="Proteomes" id="UP001199424">
    <property type="component" value="Unassembled WGS sequence"/>
</dbReference>
<evidence type="ECO:0000313" key="2">
    <source>
        <dbReference type="EMBL" id="MCC2137303.1"/>
    </source>
</evidence>
<protein>
    <submittedName>
        <fullName evidence="2">Cysteine-rich VLP domain-containing protein</fullName>
    </submittedName>
</protein>
<keyword evidence="3" id="KW-1185">Reference proteome</keyword>
<sequence length="121" mass="13700">MVIKITPQQAKRVNALLRKLCANYDGGNCLLLDDGEPCVCVQSISKYGLYCNYFKNAVLPTDERLYAEVMKPSGGKRCVLCHQPFAPRAKNQRYCPACAAKQKRLKATERQRRKRASASRF</sequence>
<gene>
    <name evidence="2" type="ORF">LKD31_09755</name>
</gene>
<comment type="caution">
    <text evidence="2">The sequence shown here is derived from an EMBL/GenBank/DDBJ whole genome shotgun (WGS) entry which is preliminary data.</text>
</comment>
<proteinExistence type="predicted"/>
<feature type="domain" description="Cysteine-rich VLP" evidence="1">
    <location>
        <begin position="6"/>
        <end position="62"/>
    </location>
</feature>
<organism evidence="2 3">
    <name type="scientific">Hominenteromicrobium mulieris</name>
    <dbReference type="NCBI Taxonomy" id="2885357"/>
    <lineage>
        <taxon>Bacteria</taxon>
        <taxon>Bacillati</taxon>
        <taxon>Bacillota</taxon>
        <taxon>Clostridia</taxon>
        <taxon>Eubacteriales</taxon>
        <taxon>Oscillospiraceae</taxon>
        <taxon>Hominenteromicrobium</taxon>
    </lineage>
</organism>